<comment type="caution">
    <text evidence="1">The sequence shown here is derived from an EMBL/GenBank/DDBJ whole genome shotgun (WGS) entry which is preliminary data.</text>
</comment>
<protein>
    <submittedName>
        <fullName evidence="1">Uncharacterized protein</fullName>
    </submittedName>
</protein>
<evidence type="ECO:0000313" key="2">
    <source>
        <dbReference type="Proteomes" id="UP001286456"/>
    </source>
</evidence>
<keyword evidence="2" id="KW-1185">Reference proteome</keyword>
<reference evidence="1" key="2">
    <citation type="submission" date="2023-06" db="EMBL/GenBank/DDBJ databases">
        <authorList>
            <consortium name="Lawrence Berkeley National Laboratory"/>
            <person name="Haridas S."/>
            <person name="Hensen N."/>
            <person name="Bonometti L."/>
            <person name="Westerberg I."/>
            <person name="Brannstrom I.O."/>
            <person name="Guillou S."/>
            <person name="Cros-Aarteil S."/>
            <person name="Calhoun S."/>
            <person name="Kuo A."/>
            <person name="Mondo S."/>
            <person name="Pangilinan J."/>
            <person name="Riley R."/>
            <person name="Labutti K."/>
            <person name="Andreopoulos B."/>
            <person name="Lipzen A."/>
            <person name="Chen C."/>
            <person name="Yanf M."/>
            <person name="Daum C."/>
            <person name="Ng V."/>
            <person name="Clum A."/>
            <person name="Steindorff A."/>
            <person name="Ohm R."/>
            <person name="Martin F."/>
            <person name="Silar P."/>
            <person name="Natvig D."/>
            <person name="Lalanne C."/>
            <person name="Gautier V."/>
            <person name="Ament-Velasquez S.L."/>
            <person name="Kruys A."/>
            <person name="Hutchinson M.I."/>
            <person name="Powell A.J."/>
            <person name="Barry K."/>
            <person name="Miller A.N."/>
            <person name="Grigoriev I.V."/>
            <person name="Debuchy R."/>
            <person name="Gladieux P."/>
            <person name="Thoren M.H."/>
            <person name="Johannesson H."/>
        </authorList>
    </citation>
    <scope>NUCLEOTIDE SEQUENCE</scope>
    <source>
        <strain evidence="1">SMH4131-1</strain>
    </source>
</reference>
<sequence>MCLFIQVILKCPRCRTVQVEGTEVDHCWPNTAGDDEEPSPRPRGWICYRGLASATSITEIKRECAGGCYDDFFDEVMDPSAHSPIDVVQVRVHLETREHGGSRQQQMREHLLMTVYGEQAEEEDRRRAELRRQAQEQTWEIRARAGSRLTSIAREWRQLTAELTRLEARGSDSTDEEEDLGRADEIRRERREIERAFTEMVLAVQLDLERIKPAGYIALWVGSSLEIAR</sequence>
<gene>
    <name evidence="1" type="ORF">B0T19DRAFT_404012</name>
</gene>
<dbReference type="AlphaFoldDB" id="A0AAE0IBY2"/>
<accession>A0AAE0IBY2</accession>
<dbReference type="EMBL" id="JAUEPO010000005">
    <property type="protein sequence ID" value="KAK3321486.1"/>
    <property type="molecule type" value="Genomic_DNA"/>
</dbReference>
<organism evidence="1 2">
    <name type="scientific">Cercophora scortea</name>
    <dbReference type="NCBI Taxonomy" id="314031"/>
    <lineage>
        <taxon>Eukaryota</taxon>
        <taxon>Fungi</taxon>
        <taxon>Dikarya</taxon>
        <taxon>Ascomycota</taxon>
        <taxon>Pezizomycotina</taxon>
        <taxon>Sordariomycetes</taxon>
        <taxon>Sordariomycetidae</taxon>
        <taxon>Sordariales</taxon>
        <taxon>Lasiosphaeriaceae</taxon>
        <taxon>Cercophora</taxon>
    </lineage>
</organism>
<name>A0AAE0IBY2_9PEZI</name>
<dbReference type="Proteomes" id="UP001286456">
    <property type="component" value="Unassembled WGS sequence"/>
</dbReference>
<proteinExistence type="predicted"/>
<evidence type="ECO:0000313" key="1">
    <source>
        <dbReference type="EMBL" id="KAK3321486.1"/>
    </source>
</evidence>
<reference evidence="1" key="1">
    <citation type="journal article" date="2023" name="Mol. Phylogenet. Evol.">
        <title>Genome-scale phylogeny and comparative genomics of the fungal order Sordariales.</title>
        <authorList>
            <person name="Hensen N."/>
            <person name="Bonometti L."/>
            <person name="Westerberg I."/>
            <person name="Brannstrom I.O."/>
            <person name="Guillou S."/>
            <person name="Cros-Aarteil S."/>
            <person name="Calhoun S."/>
            <person name="Haridas S."/>
            <person name="Kuo A."/>
            <person name="Mondo S."/>
            <person name="Pangilinan J."/>
            <person name="Riley R."/>
            <person name="LaButti K."/>
            <person name="Andreopoulos B."/>
            <person name="Lipzen A."/>
            <person name="Chen C."/>
            <person name="Yan M."/>
            <person name="Daum C."/>
            <person name="Ng V."/>
            <person name="Clum A."/>
            <person name="Steindorff A."/>
            <person name="Ohm R.A."/>
            <person name="Martin F."/>
            <person name="Silar P."/>
            <person name="Natvig D.O."/>
            <person name="Lalanne C."/>
            <person name="Gautier V."/>
            <person name="Ament-Velasquez S.L."/>
            <person name="Kruys A."/>
            <person name="Hutchinson M.I."/>
            <person name="Powell A.J."/>
            <person name="Barry K."/>
            <person name="Miller A.N."/>
            <person name="Grigoriev I.V."/>
            <person name="Debuchy R."/>
            <person name="Gladieux P."/>
            <person name="Hiltunen Thoren M."/>
            <person name="Johannesson H."/>
        </authorList>
    </citation>
    <scope>NUCLEOTIDE SEQUENCE</scope>
    <source>
        <strain evidence="1">SMH4131-1</strain>
    </source>
</reference>